<sequence>MSATKIRTSCFSPNFVAANSPQIPGLKRGPNGIGRLKRNVEQREKKSNNISTALFFNLLTRGISLHISSRILELDSNLLSLIVYRQ</sequence>
<evidence type="ECO:0000313" key="1">
    <source>
        <dbReference type="EMBL" id="KAI5324971.1"/>
    </source>
</evidence>
<reference evidence="1 2" key="1">
    <citation type="journal article" date="2022" name="G3 (Bethesda)">
        <title>Whole-genome sequence and methylome profiling of the almond [Prunus dulcis (Mill.) D.A. Webb] cultivar 'Nonpareil'.</title>
        <authorList>
            <person name="D'Amico-Willman K.M."/>
            <person name="Ouma W.Z."/>
            <person name="Meulia T."/>
            <person name="Sideli G.M."/>
            <person name="Gradziel T.M."/>
            <person name="Fresnedo-Ramirez J."/>
        </authorList>
    </citation>
    <scope>NUCLEOTIDE SEQUENCE [LARGE SCALE GENOMIC DNA]</scope>
    <source>
        <strain evidence="1">Clone GOH B32 T37-40</strain>
    </source>
</reference>
<comment type="caution">
    <text evidence="1">The sequence shown here is derived from an EMBL/GenBank/DDBJ whole genome shotgun (WGS) entry which is preliminary data.</text>
</comment>
<protein>
    <submittedName>
        <fullName evidence="1">Uncharacterized protein</fullName>
    </submittedName>
</protein>
<dbReference type="AlphaFoldDB" id="A0AAD4VI58"/>
<gene>
    <name evidence="1" type="ORF">L3X38_034044</name>
</gene>
<dbReference type="EMBL" id="JAJFAZ020000006">
    <property type="protein sequence ID" value="KAI5324971.1"/>
    <property type="molecule type" value="Genomic_DNA"/>
</dbReference>
<accession>A0AAD4VI58</accession>
<dbReference type="Proteomes" id="UP001054821">
    <property type="component" value="Chromosome 6"/>
</dbReference>
<keyword evidence="2" id="KW-1185">Reference proteome</keyword>
<evidence type="ECO:0000313" key="2">
    <source>
        <dbReference type="Proteomes" id="UP001054821"/>
    </source>
</evidence>
<name>A0AAD4VI58_PRUDU</name>
<organism evidence="1 2">
    <name type="scientific">Prunus dulcis</name>
    <name type="common">Almond</name>
    <name type="synonym">Amygdalus dulcis</name>
    <dbReference type="NCBI Taxonomy" id="3755"/>
    <lineage>
        <taxon>Eukaryota</taxon>
        <taxon>Viridiplantae</taxon>
        <taxon>Streptophyta</taxon>
        <taxon>Embryophyta</taxon>
        <taxon>Tracheophyta</taxon>
        <taxon>Spermatophyta</taxon>
        <taxon>Magnoliopsida</taxon>
        <taxon>eudicotyledons</taxon>
        <taxon>Gunneridae</taxon>
        <taxon>Pentapetalae</taxon>
        <taxon>rosids</taxon>
        <taxon>fabids</taxon>
        <taxon>Rosales</taxon>
        <taxon>Rosaceae</taxon>
        <taxon>Amygdaloideae</taxon>
        <taxon>Amygdaleae</taxon>
        <taxon>Prunus</taxon>
    </lineage>
</organism>
<proteinExistence type="predicted"/>